<protein>
    <submittedName>
        <fullName evidence="6">HTH-type transcriptional regulator MurR</fullName>
    </submittedName>
</protein>
<feature type="domain" description="SIS" evidence="5">
    <location>
        <begin position="123"/>
        <end position="263"/>
    </location>
</feature>
<dbReference type="GO" id="GO:0003677">
    <property type="term" value="F:DNA binding"/>
    <property type="evidence" value="ECO:0007669"/>
    <property type="project" value="UniProtKB-KW"/>
</dbReference>
<organism evidence="6">
    <name type="scientific">Clostridium tertium</name>
    <dbReference type="NCBI Taxonomy" id="1559"/>
    <lineage>
        <taxon>Bacteria</taxon>
        <taxon>Bacillati</taxon>
        <taxon>Bacillota</taxon>
        <taxon>Clostridia</taxon>
        <taxon>Eubacteriales</taxon>
        <taxon>Clostridiaceae</taxon>
        <taxon>Clostridium</taxon>
    </lineage>
</organism>
<dbReference type="InterPro" id="IPR036388">
    <property type="entry name" value="WH-like_DNA-bd_sf"/>
</dbReference>
<accession>A0A6N3GRM0</accession>
<evidence type="ECO:0000256" key="3">
    <source>
        <dbReference type="ARBA" id="ARBA00023163"/>
    </source>
</evidence>
<name>A0A6N3GRM0_9CLOT</name>
<dbReference type="PANTHER" id="PTHR30514:SF1">
    <property type="entry name" value="HTH-TYPE TRANSCRIPTIONAL REGULATOR HEXR-RELATED"/>
    <property type="match status" value="1"/>
</dbReference>
<dbReference type="RefSeq" id="WP_156627878.1">
    <property type="nucleotide sequence ID" value="NZ_CACRTO010000049.1"/>
</dbReference>
<keyword evidence="3" id="KW-0804">Transcription</keyword>
<evidence type="ECO:0000259" key="5">
    <source>
        <dbReference type="PROSITE" id="PS51464"/>
    </source>
</evidence>
<dbReference type="CDD" id="cd05013">
    <property type="entry name" value="SIS_RpiR"/>
    <property type="match status" value="1"/>
</dbReference>
<evidence type="ECO:0000256" key="1">
    <source>
        <dbReference type="ARBA" id="ARBA00023015"/>
    </source>
</evidence>
<dbReference type="SUPFAM" id="SSF46689">
    <property type="entry name" value="Homeodomain-like"/>
    <property type="match status" value="1"/>
</dbReference>
<dbReference type="InterPro" id="IPR001347">
    <property type="entry name" value="SIS_dom"/>
</dbReference>
<keyword evidence="1" id="KW-0805">Transcription regulation</keyword>
<dbReference type="InterPro" id="IPR035472">
    <property type="entry name" value="RpiR-like_SIS"/>
</dbReference>
<dbReference type="InterPro" id="IPR009057">
    <property type="entry name" value="Homeodomain-like_sf"/>
</dbReference>
<evidence type="ECO:0000313" key="6">
    <source>
        <dbReference type="EMBL" id="VYU67537.1"/>
    </source>
</evidence>
<dbReference type="Pfam" id="PF01418">
    <property type="entry name" value="HTH_6"/>
    <property type="match status" value="1"/>
</dbReference>
<dbReference type="Gene3D" id="1.10.10.10">
    <property type="entry name" value="Winged helix-like DNA-binding domain superfamily/Winged helix DNA-binding domain"/>
    <property type="match status" value="1"/>
</dbReference>
<dbReference type="InterPro" id="IPR000281">
    <property type="entry name" value="HTH_RpiR"/>
</dbReference>
<dbReference type="PROSITE" id="PS51464">
    <property type="entry name" value="SIS"/>
    <property type="match status" value="1"/>
</dbReference>
<keyword evidence="2" id="KW-0238">DNA-binding</keyword>
<sequence>MSVSLVKDRSELTKSENKICDYIEEYMNNSIYMTVTEIANGCGVGEATVTRFCRKLGFRSFLEFKMTMAQEFKNNSSNDGLLVEDGILEQDGVESIARGLYETNINLLDNCVKSLDYNQIDEITEKIINSNKVYFVGVGHSGLIAETSYYKFMRCGIECNFYRDSYNFSVMAPLMKEGDIIFVISSTGNNVEINSAIEAAKANGVIIISLTSNFISKLGRNSDYVLSYMNKEKQTPTGSLNLEVQQTFIIDLIYNNVLRQNFDYTMTNKKK</sequence>
<evidence type="ECO:0000256" key="2">
    <source>
        <dbReference type="ARBA" id="ARBA00023125"/>
    </source>
</evidence>
<dbReference type="Gene3D" id="3.40.50.10490">
    <property type="entry name" value="Glucose-6-phosphate isomerase like protein, domain 1"/>
    <property type="match status" value="1"/>
</dbReference>
<dbReference type="AlphaFoldDB" id="A0A6N3GRM0"/>
<dbReference type="InterPro" id="IPR046348">
    <property type="entry name" value="SIS_dom_sf"/>
</dbReference>
<dbReference type="GO" id="GO:0003700">
    <property type="term" value="F:DNA-binding transcription factor activity"/>
    <property type="evidence" value="ECO:0007669"/>
    <property type="project" value="InterPro"/>
</dbReference>
<reference evidence="6" key="1">
    <citation type="submission" date="2019-11" db="EMBL/GenBank/DDBJ databases">
        <authorList>
            <person name="Feng L."/>
        </authorList>
    </citation>
    <scope>NUCLEOTIDE SEQUENCE</scope>
    <source>
        <strain evidence="6">CTertiumLFYP3</strain>
    </source>
</reference>
<dbReference type="GO" id="GO:0097367">
    <property type="term" value="F:carbohydrate derivative binding"/>
    <property type="evidence" value="ECO:0007669"/>
    <property type="project" value="InterPro"/>
</dbReference>
<dbReference type="GO" id="GO:1901135">
    <property type="term" value="P:carbohydrate derivative metabolic process"/>
    <property type="evidence" value="ECO:0007669"/>
    <property type="project" value="InterPro"/>
</dbReference>
<evidence type="ECO:0000259" key="4">
    <source>
        <dbReference type="PROSITE" id="PS51071"/>
    </source>
</evidence>
<dbReference type="PROSITE" id="PS51071">
    <property type="entry name" value="HTH_RPIR"/>
    <property type="match status" value="1"/>
</dbReference>
<dbReference type="Pfam" id="PF01380">
    <property type="entry name" value="SIS"/>
    <property type="match status" value="1"/>
</dbReference>
<feature type="domain" description="HTH rpiR-type" evidence="4">
    <location>
        <begin position="1"/>
        <end position="75"/>
    </location>
</feature>
<dbReference type="EMBL" id="CACRTO010000049">
    <property type="protein sequence ID" value="VYU67537.1"/>
    <property type="molecule type" value="Genomic_DNA"/>
</dbReference>
<dbReference type="PANTHER" id="PTHR30514">
    <property type="entry name" value="GLUCOKINASE"/>
    <property type="match status" value="1"/>
</dbReference>
<proteinExistence type="predicted"/>
<dbReference type="InterPro" id="IPR047640">
    <property type="entry name" value="RpiR-like"/>
</dbReference>
<gene>
    <name evidence="6" type="primary">murR_2</name>
    <name evidence="6" type="ORF">CTLFYP3_00087</name>
</gene>
<dbReference type="SUPFAM" id="SSF53697">
    <property type="entry name" value="SIS domain"/>
    <property type="match status" value="1"/>
</dbReference>